<reference evidence="2" key="1">
    <citation type="journal article" date="2019" name="bioRxiv">
        <title>The Genome of the Zebra Mussel, Dreissena polymorpha: A Resource for Invasive Species Research.</title>
        <authorList>
            <person name="McCartney M.A."/>
            <person name="Auch B."/>
            <person name="Kono T."/>
            <person name="Mallez S."/>
            <person name="Zhang Y."/>
            <person name="Obille A."/>
            <person name="Becker A."/>
            <person name="Abrahante J.E."/>
            <person name="Garbe J."/>
            <person name="Badalamenti J.P."/>
            <person name="Herman A."/>
            <person name="Mangelson H."/>
            <person name="Liachko I."/>
            <person name="Sullivan S."/>
            <person name="Sone E.D."/>
            <person name="Koren S."/>
            <person name="Silverstein K.A.T."/>
            <person name="Beckman K.B."/>
            <person name="Gohl D.M."/>
        </authorList>
    </citation>
    <scope>NUCLEOTIDE SEQUENCE</scope>
    <source>
        <strain evidence="2">Duluth1</strain>
        <tissue evidence="2">Whole animal</tissue>
    </source>
</reference>
<accession>A0A9D4IKY4</accession>
<evidence type="ECO:0000313" key="3">
    <source>
        <dbReference type="Proteomes" id="UP000828390"/>
    </source>
</evidence>
<dbReference type="AlphaFoldDB" id="A0A9D4IKY4"/>
<protein>
    <submittedName>
        <fullName evidence="2">Uncharacterized protein</fullName>
    </submittedName>
</protein>
<reference evidence="2" key="2">
    <citation type="submission" date="2020-11" db="EMBL/GenBank/DDBJ databases">
        <authorList>
            <person name="McCartney M.A."/>
            <person name="Auch B."/>
            <person name="Kono T."/>
            <person name="Mallez S."/>
            <person name="Becker A."/>
            <person name="Gohl D.M."/>
            <person name="Silverstein K.A.T."/>
            <person name="Koren S."/>
            <person name="Bechman K.B."/>
            <person name="Herman A."/>
            <person name="Abrahante J.E."/>
            <person name="Garbe J."/>
        </authorList>
    </citation>
    <scope>NUCLEOTIDE SEQUENCE</scope>
    <source>
        <strain evidence="2">Duluth1</strain>
        <tissue evidence="2">Whole animal</tissue>
    </source>
</reference>
<evidence type="ECO:0000313" key="1">
    <source>
        <dbReference type="EMBL" id="KAH3727795.1"/>
    </source>
</evidence>
<dbReference type="EMBL" id="JAIWYP010000012">
    <property type="protein sequence ID" value="KAH3727795.1"/>
    <property type="molecule type" value="Genomic_DNA"/>
</dbReference>
<organism evidence="2 3">
    <name type="scientific">Dreissena polymorpha</name>
    <name type="common">Zebra mussel</name>
    <name type="synonym">Mytilus polymorpha</name>
    <dbReference type="NCBI Taxonomy" id="45954"/>
    <lineage>
        <taxon>Eukaryota</taxon>
        <taxon>Metazoa</taxon>
        <taxon>Spiralia</taxon>
        <taxon>Lophotrochozoa</taxon>
        <taxon>Mollusca</taxon>
        <taxon>Bivalvia</taxon>
        <taxon>Autobranchia</taxon>
        <taxon>Heteroconchia</taxon>
        <taxon>Euheterodonta</taxon>
        <taxon>Imparidentia</taxon>
        <taxon>Neoheterodontei</taxon>
        <taxon>Myida</taxon>
        <taxon>Dreissenoidea</taxon>
        <taxon>Dreissenidae</taxon>
        <taxon>Dreissena</taxon>
    </lineage>
</organism>
<proteinExistence type="predicted"/>
<gene>
    <name evidence="1" type="ORF">DPMN_053740</name>
    <name evidence="2" type="ORF">DPMN_176769</name>
</gene>
<dbReference type="EMBL" id="JAIWYP010000009">
    <property type="protein sequence ID" value="KAH3775368.1"/>
    <property type="molecule type" value="Genomic_DNA"/>
</dbReference>
<name>A0A9D4IKY4_DREPO</name>
<sequence length="62" mass="6828">MGTYTWKSFLGEDMYEQKLHFSVVSALLLIMVKSTVADVTMKLIAVVSVEGAATQAKHQVPK</sequence>
<keyword evidence="3" id="KW-1185">Reference proteome</keyword>
<evidence type="ECO:0000313" key="2">
    <source>
        <dbReference type="EMBL" id="KAH3775368.1"/>
    </source>
</evidence>
<dbReference type="Proteomes" id="UP000828390">
    <property type="component" value="Unassembled WGS sequence"/>
</dbReference>
<comment type="caution">
    <text evidence="2">The sequence shown here is derived from an EMBL/GenBank/DDBJ whole genome shotgun (WGS) entry which is preliminary data.</text>
</comment>